<feature type="chain" id="PRO_5042941731" description="Secreted protein" evidence="1">
    <location>
        <begin position="22"/>
        <end position="60"/>
    </location>
</feature>
<accession>A0AAQ4F378</accession>
<evidence type="ECO:0000313" key="2">
    <source>
        <dbReference type="EMBL" id="KAK8781202.1"/>
    </source>
</evidence>
<protein>
    <recommendedName>
        <fullName evidence="4">Secreted protein</fullName>
    </recommendedName>
</protein>
<sequence length="60" mass="6467">MKSAKLSALFILVAVVGVLRADNSEEPESSDTKDAHKAFCSLENVIKNSLAVCLYQDAPE</sequence>
<reference evidence="2 3" key="1">
    <citation type="journal article" date="2023" name="Arcadia Sci">
        <title>De novo assembly of a long-read Amblyomma americanum tick genome.</title>
        <authorList>
            <person name="Chou S."/>
            <person name="Poskanzer K.E."/>
            <person name="Rollins M."/>
            <person name="Thuy-Boun P.S."/>
        </authorList>
    </citation>
    <scope>NUCLEOTIDE SEQUENCE [LARGE SCALE GENOMIC DNA]</scope>
    <source>
        <strain evidence="2">F_SG_1</strain>
        <tissue evidence="2">Salivary glands</tissue>
    </source>
</reference>
<name>A0AAQ4F378_AMBAM</name>
<feature type="signal peptide" evidence="1">
    <location>
        <begin position="1"/>
        <end position="21"/>
    </location>
</feature>
<feature type="non-terminal residue" evidence="2">
    <location>
        <position position="60"/>
    </location>
</feature>
<proteinExistence type="predicted"/>
<evidence type="ECO:0000313" key="3">
    <source>
        <dbReference type="Proteomes" id="UP001321473"/>
    </source>
</evidence>
<dbReference type="Proteomes" id="UP001321473">
    <property type="component" value="Unassembled WGS sequence"/>
</dbReference>
<organism evidence="2 3">
    <name type="scientific">Amblyomma americanum</name>
    <name type="common">Lone star tick</name>
    <dbReference type="NCBI Taxonomy" id="6943"/>
    <lineage>
        <taxon>Eukaryota</taxon>
        <taxon>Metazoa</taxon>
        <taxon>Ecdysozoa</taxon>
        <taxon>Arthropoda</taxon>
        <taxon>Chelicerata</taxon>
        <taxon>Arachnida</taxon>
        <taxon>Acari</taxon>
        <taxon>Parasitiformes</taxon>
        <taxon>Ixodida</taxon>
        <taxon>Ixodoidea</taxon>
        <taxon>Ixodidae</taxon>
        <taxon>Amblyomminae</taxon>
        <taxon>Amblyomma</taxon>
    </lineage>
</organism>
<evidence type="ECO:0000256" key="1">
    <source>
        <dbReference type="SAM" id="SignalP"/>
    </source>
</evidence>
<gene>
    <name evidence="2" type="ORF">V5799_017456</name>
</gene>
<evidence type="ECO:0008006" key="4">
    <source>
        <dbReference type="Google" id="ProtNLM"/>
    </source>
</evidence>
<keyword evidence="1" id="KW-0732">Signal</keyword>
<dbReference type="EMBL" id="JARKHS020007902">
    <property type="protein sequence ID" value="KAK8781202.1"/>
    <property type="molecule type" value="Genomic_DNA"/>
</dbReference>
<comment type="caution">
    <text evidence="2">The sequence shown here is derived from an EMBL/GenBank/DDBJ whole genome shotgun (WGS) entry which is preliminary data.</text>
</comment>
<dbReference type="AlphaFoldDB" id="A0AAQ4F378"/>
<keyword evidence="3" id="KW-1185">Reference proteome</keyword>